<keyword evidence="4" id="KW-1185">Reference proteome</keyword>
<dbReference type="EMBL" id="FOHS01000001">
    <property type="protein sequence ID" value="SET13129.1"/>
    <property type="molecule type" value="Genomic_DNA"/>
</dbReference>
<dbReference type="PROSITE" id="PS51257">
    <property type="entry name" value="PROKAR_LIPOPROTEIN"/>
    <property type="match status" value="1"/>
</dbReference>
<gene>
    <name evidence="3" type="ORF">SAMN04487998_1270</name>
</gene>
<evidence type="ECO:0000313" key="3">
    <source>
        <dbReference type="EMBL" id="SET13129.1"/>
    </source>
</evidence>
<feature type="chain" id="PRO_5011669421" evidence="1">
    <location>
        <begin position="21"/>
        <end position="289"/>
    </location>
</feature>
<evidence type="ECO:0000259" key="2">
    <source>
        <dbReference type="Pfam" id="PF01738"/>
    </source>
</evidence>
<dbReference type="InterPro" id="IPR002925">
    <property type="entry name" value="Dienelactn_hydro"/>
</dbReference>
<sequence>MKKFWTLCAALLSVVSVASAQTTMSCCAKPAAGPNATETFAMLASNEDFSGSHDAPLPFRYAGGGEMVEFRTPDGGTSKAFEIKSNTRSDKYLFVIHEWWGLNDYIKQEAARFARELPGTNVIALDLYDGQVATSADEAGKLMQAVKTARAEAIIKGALLHAGPRSRVASIGWCFGGGWSLQTALLAGKQAVGCIVYYGMPEKDVAKLKTLNTDVLMIFPKQDKWINQEVVTEFEKNMKAANKGLTVKAYDADHAFANPSNPKYKKDMAEDAHAASVAYLKKHLQLTTD</sequence>
<organism evidence="3 4">
    <name type="scientific">Hymenobacter actinosclerus</name>
    <dbReference type="NCBI Taxonomy" id="82805"/>
    <lineage>
        <taxon>Bacteria</taxon>
        <taxon>Pseudomonadati</taxon>
        <taxon>Bacteroidota</taxon>
        <taxon>Cytophagia</taxon>
        <taxon>Cytophagales</taxon>
        <taxon>Hymenobacteraceae</taxon>
        <taxon>Hymenobacter</taxon>
    </lineage>
</organism>
<evidence type="ECO:0000256" key="1">
    <source>
        <dbReference type="SAM" id="SignalP"/>
    </source>
</evidence>
<dbReference type="InterPro" id="IPR051049">
    <property type="entry name" value="Dienelactone_hydrolase-like"/>
</dbReference>
<dbReference type="InterPro" id="IPR029058">
    <property type="entry name" value="AB_hydrolase_fold"/>
</dbReference>
<keyword evidence="1" id="KW-0732">Signal</keyword>
<reference evidence="4" key="1">
    <citation type="submission" date="2016-10" db="EMBL/GenBank/DDBJ databases">
        <authorList>
            <person name="Varghese N."/>
            <person name="Submissions S."/>
        </authorList>
    </citation>
    <scope>NUCLEOTIDE SEQUENCE [LARGE SCALE GENOMIC DNA]</scope>
    <source>
        <strain evidence="4">DSM 15310</strain>
    </source>
</reference>
<feature type="signal peptide" evidence="1">
    <location>
        <begin position="1"/>
        <end position="20"/>
    </location>
</feature>
<dbReference type="Gene3D" id="3.40.50.1820">
    <property type="entry name" value="alpha/beta hydrolase"/>
    <property type="match status" value="1"/>
</dbReference>
<evidence type="ECO:0000313" key="4">
    <source>
        <dbReference type="Proteomes" id="UP000198697"/>
    </source>
</evidence>
<dbReference type="PANTHER" id="PTHR46623:SF6">
    <property type="entry name" value="ALPHA_BETA-HYDROLASES SUPERFAMILY PROTEIN"/>
    <property type="match status" value="1"/>
</dbReference>
<dbReference type="STRING" id="82805.SAMN04487998_1270"/>
<feature type="domain" description="Dienelactone hydrolase" evidence="2">
    <location>
        <begin position="92"/>
        <end position="283"/>
    </location>
</feature>
<dbReference type="PANTHER" id="PTHR46623">
    <property type="entry name" value="CARBOXYMETHYLENEBUTENOLIDASE-RELATED"/>
    <property type="match status" value="1"/>
</dbReference>
<dbReference type="Pfam" id="PF01738">
    <property type="entry name" value="DLH"/>
    <property type="match status" value="1"/>
</dbReference>
<dbReference type="AlphaFoldDB" id="A0A1I0C164"/>
<name>A0A1I0C164_9BACT</name>
<dbReference type="GO" id="GO:0016787">
    <property type="term" value="F:hydrolase activity"/>
    <property type="evidence" value="ECO:0007669"/>
    <property type="project" value="InterPro"/>
</dbReference>
<protein>
    <submittedName>
        <fullName evidence="3">Carboxymethylenebutenolidase</fullName>
    </submittedName>
</protein>
<dbReference type="SUPFAM" id="SSF53474">
    <property type="entry name" value="alpha/beta-Hydrolases"/>
    <property type="match status" value="1"/>
</dbReference>
<accession>A0A1I0C164</accession>
<dbReference type="Proteomes" id="UP000198697">
    <property type="component" value="Unassembled WGS sequence"/>
</dbReference>
<proteinExistence type="predicted"/>
<dbReference type="RefSeq" id="WP_245744909.1">
    <property type="nucleotide sequence ID" value="NZ_FOHS01000001.1"/>
</dbReference>